<dbReference type="Proteomes" id="UP000244152">
    <property type="component" value="Unassembled WGS sequence"/>
</dbReference>
<gene>
    <name evidence="1" type="ORF">C8R21_1463</name>
</gene>
<comment type="caution">
    <text evidence="1">The sequence shown here is derived from an EMBL/GenBank/DDBJ whole genome shotgun (WGS) entry which is preliminary data.</text>
</comment>
<dbReference type="RefSeq" id="WP_107763363.1">
    <property type="nucleotide sequence ID" value="NZ_QAOK01000046.1"/>
</dbReference>
<reference evidence="1 2" key="1">
    <citation type="submission" date="2018-04" db="EMBL/GenBank/DDBJ databases">
        <title>Active sludge and wastewater microbial communities from Klosterneuburg, Austria.</title>
        <authorList>
            <person name="Wagner M."/>
        </authorList>
    </citation>
    <scope>NUCLEOTIDE SEQUENCE [LARGE SCALE GENOMIC DNA]</scope>
    <source>
        <strain evidence="1 2">Nl12</strain>
    </source>
</reference>
<dbReference type="EMBL" id="QAOK01000046">
    <property type="protein sequence ID" value="PTQ78005.1"/>
    <property type="molecule type" value="Genomic_DNA"/>
</dbReference>
<accession>A0A2T5I2E9</accession>
<dbReference type="AlphaFoldDB" id="A0A2T5I2E9"/>
<name>A0A2T5I2E9_9PROT</name>
<protein>
    <submittedName>
        <fullName evidence="1">Uncharacterized protein</fullName>
    </submittedName>
</protein>
<evidence type="ECO:0000313" key="1">
    <source>
        <dbReference type="EMBL" id="PTQ78005.1"/>
    </source>
</evidence>
<evidence type="ECO:0000313" key="2">
    <source>
        <dbReference type="Proteomes" id="UP000244152"/>
    </source>
</evidence>
<sequence length="106" mass="12601">MNIGFIGYGLDVFEQGPWEQKFPTVAASWRRAWTHVIPFFEILNHLPVWRFLPFTFETLVGKRVSIERRESRGEARFVYLYNKKKQIAAKTFQYHPVSTNQRNPPD</sequence>
<organism evidence="1 2">
    <name type="scientific">Nitrosospira multiformis</name>
    <dbReference type="NCBI Taxonomy" id="1231"/>
    <lineage>
        <taxon>Bacteria</taxon>
        <taxon>Pseudomonadati</taxon>
        <taxon>Pseudomonadota</taxon>
        <taxon>Betaproteobacteria</taxon>
        <taxon>Nitrosomonadales</taxon>
        <taxon>Nitrosomonadaceae</taxon>
        <taxon>Nitrosospira</taxon>
    </lineage>
</organism>
<proteinExistence type="predicted"/>